<dbReference type="SUPFAM" id="SSF50249">
    <property type="entry name" value="Nucleic acid-binding proteins"/>
    <property type="match status" value="1"/>
</dbReference>
<gene>
    <name evidence="2" type="ORF">DS742_11945</name>
</gene>
<dbReference type="Pfam" id="PF10592">
    <property type="entry name" value="AIPR"/>
    <property type="match status" value="1"/>
</dbReference>
<dbReference type="AlphaFoldDB" id="A0A3E2NCW9"/>
<dbReference type="InterPro" id="IPR012340">
    <property type="entry name" value="NA-bd_OB-fold"/>
</dbReference>
<dbReference type="RefSeq" id="WP_117417239.1">
    <property type="nucleotide sequence ID" value="NZ_QOHO01000031.1"/>
</dbReference>
<dbReference type="EMBL" id="QOHO01000031">
    <property type="protein sequence ID" value="RFZ78813.1"/>
    <property type="molecule type" value="Genomic_DNA"/>
</dbReference>
<dbReference type="PROSITE" id="PS50126">
    <property type="entry name" value="S1"/>
    <property type="match status" value="1"/>
</dbReference>
<reference evidence="2 3" key="1">
    <citation type="submission" date="2018-07" db="EMBL/GenBank/DDBJ databases">
        <title>New species, Clostridium PI-S10-A1B.</title>
        <authorList>
            <person name="Krishna G."/>
            <person name="Summeta K."/>
            <person name="Shikha S."/>
            <person name="Prabhu P.B."/>
            <person name="Suresh K."/>
        </authorList>
    </citation>
    <scope>NUCLEOTIDE SEQUENCE [LARGE SCALE GENOMIC DNA]</scope>
    <source>
        <strain evidence="2 3">PI-S10-A1B</strain>
    </source>
</reference>
<comment type="caution">
    <text evidence="2">The sequence shown here is derived from an EMBL/GenBank/DDBJ whole genome shotgun (WGS) entry which is preliminary data.</text>
</comment>
<evidence type="ECO:0000313" key="2">
    <source>
        <dbReference type="EMBL" id="RFZ78813.1"/>
    </source>
</evidence>
<dbReference type="Proteomes" id="UP000260680">
    <property type="component" value="Unassembled WGS sequence"/>
</dbReference>
<evidence type="ECO:0000259" key="1">
    <source>
        <dbReference type="PROSITE" id="PS50126"/>
    </source>
</evidence>
<dbReference type="Gene3D" id="2.40.50.140">
    <property type="entry name" value="Nucleic acid-binding proteins"/>
    <property type="match status" value="1"/>
</dbReference>
<dbReference type="SMART" id="SM00316">
    <property type="entry name" value="S1"/>
    <property type="match status" value="1"/>
</dbReference>
<dbReference type="Pfam" id="PF00575">
    <property type="entry name" value="S1"/>
    <property type="match status" value="1"/>
</dbReference>
<protein>
    <submittedName>
        <fullName evidence="2">S1 RNA-binding domain-containing protein</fullName>
    </submittedName>
</protein>
<sequence>MNQIIKAALETHTSEYSIEDWEEKIRFEHFINRCVVNKYSLERFDPVDIMTGDGEIGLDGIAILLNGHIVTTLSETKDYYDKNSNIEVTFVFIQAKRSDSFVGGEISTFFRGIKHFFEPEEERPATNDKIEELIRAKDYIFTEAVNQGTKPIFEAYYACCGTWNTDNNLTNCVQTECKYFENTADYQKVTFVPADSDKIITLYKELRRKISKTIMMQKKMPFYSMNGIVEAYFGLVSCKDIVQLLQDDNGNLFSNIFEDNVRDFQGYNAVNNEIKATVFNKDAQERFAVLNNGITIITKEIKPSGDNITIFDYQIVNGCQTSRVLFDNRTNLTDNSYVLVRVVQVADDATLEDIVYTTNRQTEVKSEAFASSKKFHKKLEEYYKSVDIDTRLYYERRSKQYDKSEGINKNKVITLATQIFSYISFFLNEPQSANSRYYGEILNTYKDKMFSEESLCEPYYISAFALYLVDDAIRRGIIDKRWKDYKYHLIYAIRVLCVGNKIFRSNSREMKRSCETLYLKLADRSEFKQLLKTACSCFDEAVKQLPQVDKSLIKRSKVVTDRLTEIVSNYLTDKSNMMFLERGNIVPCIVTAINDYSITVELRTDDERNRGSIHISRIAKRWIEDIYSEFKIGETIQAKILNDNYFETSYGWKLTTIF</sequence>
<dbReference type="InterPro" id="IPR003029">
    <property type="entry name" value="S1_domain"/>
</dbReference>
<dbReference type="InterPro" id="IPR018891">
    <property type="entry name" value="AIPR_C"/>
</dbReference>
<dbReference type="GO" id="GO:0003676">
    <property type="term" value="F:nucleic acid binding"/>
    <property type="evidence" value="ECO:0007669"/>
    <property type="project" value="InterPro"/>
</dbReference>
<organism evidence="2 3">
    <name type="scientific">Lacrimispora amygdalina</name>
    <dbReference type="NCBI Taxonomy" id="253257"/>
    <lineage>
        <taxon>Bacteria</taxon>
        <taxon>Bacillati</taxon>
        <taxon>Bacillota</taxon>
        <taxon>Clostridia</taxon>
        <taxon>Lachnospirales</taxon>
        <taxon>Lachnospiraceae</taxon>
        <taxon>Lacrimispora</taxon>
    </lineage>
</organism>
<proteinExistence type="predicted"/>
<name>A0A3E2NCW9_9FIRM</name>
<feature type="domain" description="S1 motif" evidence="1">
    <location>
        <begin position="583"/>
        <end position="642"/>
    </location>
</feature>
<dbReference type="OrthoDB" id="9806213at2"/>
<accession>A0A3E2NCW9</accession>
<evidence type="ECO:0000313" key="3">
    <source>
        <dbReference type="Proteomes" id="UP000260680"/>
    </source>
</evidence>